<dbReference type="GO" id="GO:1902975">
    <property type="term" value="P:mitotic DNA replication initiation"/>
    <property type="evidence" value="ECO:0000318"/>
    <property type="project" value="GO_Central"/>
</dbReference>
<dbReference type="GeneID" id="5013275"/>
<dbReference type="KEGG" id="ptm:GSPATT00030731001"/>
<proteinExistence type="inferred from homology"/>
<evidence type="ECO:0000256" key="9">
    <source>
        <dbReference type="ARBA" id="ARBA00022801"/>
    </source>
</evidence>
<dbReference type="Gene3D" id="3.40.50.300">
    <property type="entry name" value="P-loop containing nucleotide triphosphate hydrolases"/>
    <property type="match status" value="1"/>
</dbReference>
<gene>
    <name evidence="18" type="ORF">GSPATT00030731001</name>
</gene>
<evidence type="ECO:0000256" key="10">
    <source>
        <dbReference type="ARBA" id="ARBA00022806"/>
    </source>
</evidence>
<feature type="domain" description="MCM C-terminal AAA(+) ATPase" evidence="17">
    <location>
        <begin position="552"/>
        <end position="758"/>
    </location>
</feature>
<evidence type="ECO:0000256" key="3">
    <source>
        <dbReference type="ARBA" id="ARBA00012551"/>
    </source>
</evidence>
<dbReference type="GO" id="GO:0005524">
    <property type="term" value="F:ATP binding"/>
    <property type="evidence" value="ECO:0007669"/>
    <property type="project" value="UniProtKB-KW"/>
</dbReference>
<dbReference type="InterPro" id="IPR012340">
    <property type="entry name" value="NA-bd_OB-fold"/>
</dbReference>
<dbReference type="PRINTS" id="PR01657">
    <property type="entry name" value="MCMFAMILY"/>
</dbReference>
<evidence type="ECO:0000256" key="12">
    <source>
        <dbReference type="ARBA" id="ARBA00022840"/>
    </source>
</evidence>
<dbReference type="AlphaFoldDB" id="A0BNH6"/>
<comment type="similarity">
    <text evidence="2">Belongs to the MCM family.</text>
</comment>
<dbReference type="PROSITE" id="PS00847">
    <property type="entry name" value="MCM_1"/>
    <property type="match status" value="1"/>
</dbReference>
<feature type="compositionally biased region" description="Basic and acidic residues" evidence="16">
    <location>
        <begin position="182"/>
        <end position="192"/>
    </location>
</feature>
<dbReference type="Gene3D" id="2.40.50.140">
    <property type="entry name" value="Nucleic acid-binding proteins"/>
    <property type="match status" value="1"/>
</dbReference>
<evidence type="ECO:0000256" key="8">
    <source>
        <dbReference type="ARBA" id="ARBA00022771"/>
    </source>
</evidence>
<dbReference type="STRING" id="5888.A0BNH6"/>
<dbReference type="Gene3D" id="3.30.1640.10">
    <property type="entry name" value="mini-chromosome maintenance (MCM) complex, chain A, domain 1"/>
    <property type="match status" value="1"/>
</dbReference>
<evidence type="ECO:0000256" key="7">
    <source>
        <dbReference type="ARBA" id="ARBA00022741"/>
    </source>
</evidence>
<keyword evidence="12" id="KW-0067">ATP-binding</keyword>
<feature type="compositionally biased region" description="Basic and acidic residues" evidence="16">
    <location>
        <begin position="115"/>
        <end position="125"/>
    </location>
</feature>
<keyword evidence="6" id="KW-0479">Metal-binding</keyword>
<dbReference type="SUPFAM" id="SSF52540">
    <property type="entry name" value="P-loop containing nucleoside triphosphate hydrolases"/>
    <property type="match status" value="1"/>
</dbReference>
<dbReference type="EMBL" id="CT868006">
    <property type="protein sequence ID" value="CAK60093.1"/>
    <property type="molecule type" value="Genomic_DNA"/>
</dbReference>
<feature type="compositionally biased region" description="Acidic residues" evidence="16">
    <location>
        <begin position="144"/>
        <end position="154"/>
    </location>
</feature>
<keyword evidence="15" id="KW-0131">Cell cycle</keyword>
<dbReference type="InterPro" id="IPR033762">
    <property type="entry name" value="MCM_OB"/>
</dbReference>
<dbReference type="InterPro" id="IPR008045">
    <property type="entry name" value="MCM2"/>
</dbReference>
<keyword evidence="5" id="KW-0235">DNA replication</keyword>
<keyword evidence="8" id="KW-0863">Zinc-finger</keyword>
<dbReference type="GO" id="GO:0003697">
    <property type="term" value="F:single-stranded DNA binding"/>
    <property type="evidence" value="ECO:0000318"/>
    <property type="project" value="GO_Central"/>
</dbReference>
<keyword evidence="14" id="KW-0539">Nucleus</keyword>
<keyword evidence="9" id="KW-0378">Hydrolase</keyword>
<evidence type="ECO:0000256" key="1">
    <source>
        <dbReference type="ARBA" id="ARBA00004123"/>
    </source>
</evidence>
<dbReference type="InterPro" id="IPR041562">
    <property type="entry name" value="MCM_lid"/>
</dbReference>
<feature type="region of interest" description="Disordered" evidence="16">
    <location>
        <begin position="103"/>
        <end position="192"/>
    </location>
</feature>
<dbReference type="InParanoid" id="A0BNH6"/>
<dbReference type="Pfam" id="PF12619">
    <property type="entry name" value="MCM2_N"/>
    <property type="match status" value="1"/>
</dbReference>
<evidence type="ECO:0000313" key="19">
    <source>
        <dbReference type="Proteomes" id="UP000000600"/>
    </source>
</evidence>
<dbReference type="InterPro" id="IPR001208">
    <property type="entry name" value="MCM_dom"/>
</dbReference>
<evidence type="ECO:0000256" key="14">
    <source>
        <dbReference type="ARBA" id="ARBA00023242"/>
    </source>
</evidence>
<dbReference type="SMART" id="SM00350">
    <property type="entry name" value="MCM"/>
    <property type="match status" value="1"/>
</dbReference>
<dbReference type="Pfam" id="PF23669">
    <property type="entry name" value="WHD_MCM2"/>
    <property type="match status" value="1"/>
</dbReference>
<dbReference type="Pfam" id="PF17207">
    <property type="entry name" value="MCM_OB"/>
    <property type="match status" value="1"/>
</dbReference>
<dbReference type="InterPro" id="IPR027417">
    <property type="entry name" value="P-loop_NTPase"/>
</dbReference>
<protein>
    <recommendedName>
        <fullName evidence="4">DNA replication licensing factor MCM2</fullName>
        <ecNumber evidence="3">3.6.4.12</ecNumber>
    </recommendedName>
</protein>
<dbReference type="Pfam" id="PF17855">
    <property type="entry name" value="MCM_lid"/>
    <property type="match status" value="1"/>
</dbReference>
<dbReference type="InterPro" id="IPR059098">
    <property type="entry name" value="WHD_MCM2"/>
</dbReference>
<dbReference type="GO" id="GO:0042555">
    <property type="term" value="C:MCM complex"/>
    <property type="evidence" value="ECO:0000318"/>
    <property type="project" value="GO_Central"/>
</dbReference>
<dbReference type="Pfam" id="PF14551">
    <property type="entry name" value="MCM_N"/>
    <property type="match status" value="1"/>
</dbReference>
<evidence type="ECO:0000256" key="5">
    <source>
        <dbReference type="ARBA" id="ARBA00022705"/>
    </source>
</evidence>
<dbReference type="OrthoDB" id="844at2759"/>
<keyword evidence="11" id="KW-0862">Zinc</keyword>
<dbReference type="PANTHER" id="PTHR11630:SF44">
    <property type="entry name" value="DNA REPLICATION LICENSING FACTOR MCM2"/>
    <property type="match status" value="1"/>
</dbReference>
<accession>A0BNH6</accession>
<dbReference type="Pfam" id="PF00493">
    <property type="entry name" value="MCM"/>
    <property type="match status" value="1"/>
</dbReference>
<keyword evidence="10" id="KW-0347">Helicase</keyword>
<comment type="subcellular location">
    <subcellularLocation>
        <location evidence="1">Nucleus</location>
    </subcellularLocation>
</comment>
<dbReference type="PRINTS" id="PR01658">
    <property type="entry name" value="MCMPROTEIN2"/>
</dbReference>
<dbReference type="EC" id="3.6.4.12" evidence="3"/>
<dbReference type="GO" id="GO:0005634">
    <property type="term" value="C:nucleus"/>
    <property type="evidence" value="ECO:0000318"/>
    <property type="project" value="GO_Central"/>
</dbReference>
<evidence type="ECO:0000256" key="6">
    <source>
        <dbReference type="ARBA" id="ARBA00022723"/>
    </source>
</evidence>
<dbReference type="InterPro" id="IPR018525">
    <property type="entry name" value="MCM_CS"/>
</dbReference>
<dbReference type="RefSeq" id="XP_001427491.1">
    <property type="nucleotide sequence ID" value="XM_001427454.2"/>
</dbReference>
<dbReference type="PROSITE" id="PS50051">
    <property type="entry name" value="MCM_2"/>
    <property type="match status" value="1"/>
</dbReference>
<dbReference type="FunCoup" id="A0BNH6">
    <property type="interactions" value="1192"/>
</dbReference>
<dbReference type="Gene3D" id="2.20.28.10">
    <property type="match status" value="1"/>
</dbReference>
<dbReference type="SUPFAM" id="SSF50249">
    <property type="entry name" value="Nucleic acid-binding proteins"/>
    <property type="match status" value="1"/>
</dbReference>
<keyword evidence="13" id="KW-0238">DNA-binding</keyword>
<keyword evidence="7" id="KW-0547">Nucleotide-binding</keyword>
<dbReference type="Proteomes" id="UP000000600">
    <property type="component" value="Unassembled WGS sequence"/>
</dbReference>
<name>A0BNH6_PARTE</name>
<dbReference type="HOGENOM" id="CLU_000995_0_1_1"/>
<evidence type="ECO:0000259" key="17">
    <source>
        <dbReference type="PROSITE" id="PS50051"/>
    </source>
</evidence>
<evidence type="ECO:0000256" key="2">
    <source>
        <dbReference type="ARBA" id="ARBA00008010"/>
    </source>
</evidence>
<dbReference type="PANTHER" id="PTHR11630">
    <property type="entry name" value="DNA REPLICATION LICENSING FACTOR MCM FAMILY MEMBER"/>
    <property type="match status" value="1"/>
</dbReference>
<evidence type="ECO:0000256" key="15">
    <source>
        <dbReference type="ARBA" id="ARBA00023306"/>
    </source>
</evidence>
<evidence type="ECO:0000256" key="16">
    <source>
        <dbReference type="SAM" id="MobiDB-lite"/>
    </source>
</evidence>
<dbReference type="GO" id="GO:0000727">
    <property type="term" value="P:double-strand break repair via break-induced replication"/>
    <property type="evidence" value="ECO:0000318"/>
    <property type="project" value="GO_Central"/>
</dbReference>
<dbReference type="GO" id="GO:0008270">
    <property type="term" value="F:zinc ion binding"/>
    <property type="evidence" value="ECO:0007669"/>
    <property type="project" value="UniProtKB-KW"/>
</dbReference>
<dbReference type="InterPro" id="IPR031327">
    <property type="entry name" value="MCM"/>
</dbReference>
<evidence type="ECO:0000256" key="4">
    <source>
        <dbReference type="ARBA" id="ARBA00018925"/>
    </source>
</evidence>
<dbReference type="GO" id="GO:0016787">
    <property type="term" value="F:hydrolase activity"/>
    <property type="evidence" value="ECO:0007669"/>
    <property type="project" value="UniProtKB-KW"/>
</dbReference>
<evidence type="ECO:0000313" key="18">
    <source>
        <dbReference type="EMBL" id="CAK60093.1"/>
    </source>
</evidence>
<dbReference type="OMA" id="KFARYTH"/>
<evidence type="ECO:0000256" key="13">
    <source>
        <dbReference type="ARBA" id="ARBA00023125"/>
    </source>
</evidence>
<dbReference type="FunFam" id="3.40.50.300:FF:000138">
    <property type="entry name" value="DNA helicase"/>
    <property type="match status" value="1"/>
</dbReference>
<sequence>MDQRQKLDRMTFQKLIILLKQDECLCILNEDDSCRGIRRSLEGGRVDERVKQRDNQQRCKIIKMRQISVILIVKEIGTELRQKQVVREYLYLGWIEFNRYQQSNQKGMSRRPRRGQQEEEKKRGSDDEEALEEQVGVQSSEGTPGEEDSGEELINDNMLNDYKPIPELDRYESDGIDDDEIHGEMDYEQRRRAEEEIQRRRRINMDDRRIPRAAQDLSDSEDEVLDQFGERVYIEDPFEEEDTDVVEEERYLNIEECRGKLNEWIKDDRTKAWIKRAFRKILNECKRGSDQEPIYIQLIKEMCKANKQSLEVLYPDLVSANATIALWVAEEPKIILPHLNEAARIEVNKRFNHYHNIHQEIFVRITNLPVVDIIRDLRYKHLDKFIRVIGVVTRRSAVYSQLKEITYVCVKCGMKKGPFYLENNDSIQLGVCIQCQSSGPFEKLYNQLVYRNFQRLTLQESPGQVPAGRVPRQKEVIVLGDQIDIARPGDEIEVTGVYTQRYDYALNVKHGFPLYSTIIESNYIRRKDESESLNIDKKIKDEILKLSQNPKIDKLIFNSVAPSIYGHQHVKMAIALAMFGGEAKDIQGKHRIRGDINVLVLGDPGTAKSQFLKNVQKTFYRSIYTTGKGASAVGLTASVQRDYSTNEWSISGGALVLADKGICLIDEFDKMNEHDRTSIHEAMEQQSISISKAGIVTTLQARCSVIAAANPVGGKYDSQQSFHDNVDLTDPILSRFDILCVVKDEVIKEADDRLASFVINSHIRHHPMAAYELNNDPDSEWSQQIKGYFVKENKQTQEEVIPLELLKKYILYARTHIRPKLQNVDHEKISKFYYLLRKESEVCGGINIAIRHLESIIRMAEAHARMHLRNNVMDFDISVAIKVMLESFLQSQKYSVARQLRRKFSDYLTFNEDSFDLLLNMLNKLYRQQKDYYQNIKNYNGDIRVPIQVLEKEAKTNGVYFNSDFYDSTKFLEVYKRIQDYITLK</sequence>
<dbReference type="eggNOG" id="KOG0477">
    <property type="taxonomic scope" value="Eukaryota"/>
</dbReference>
<reference evidence="18 19" key="1">
    <citation type="journal article" date="2006" name="Nature">
        <title>Global trends of whole-genome duplications revealed by the ciliate Paramecium tetraurelia.</title>
        <authorList>
            <consortium name="Genoscope"/>
            <person name="Aury J.-M."/>
            <person name="Jaillon O."/>
            <person name="Duret L."/>
            <person name="Noel B."/>
            <person name="Jubin C."/>
            <person name="Porcel B.M."/>
            <person name="Segurens B."/>
            <person name="Daubin V."/>
            <person name="Anthouard V."/>
            <person name="Aiach N."/>
            <person name="Arnaiz O."/>
            <person name="Billaut A."/>
            <person name="Beisson J."/>
            <person name="Blanc I."/>
            <person name="Bouhouche K."/>
            <person name="Camara F."/>
            <person name="Duharcourt S."/>
            <person name="Guigo R."/>
            <person name="Gogendeau D."/>
            <person name="Katinka M."/>
            <person name="Keller A.-M."/>
            <person name="Kissmehl R."/>
            <person name="Klotz C."/>
            <person name="Koll F."/>
            <person name="Le Moue A."/>
            <person name="Lepere C."/>
            <person name="Malinsky S."/>
            <person name="Nowacki M."/>
            <person name="Nowak J.K."/>
            <person name="Plattner H."/>
            <person name="Poulain J."/>
            <person name="Ruiz F."/>
            <person name="Serrano V."/>
            <person name="Zagulski M."/>
            <person name="Dessen P."/>
            <person name="Betermier M."/>
            <person name="Weissenbach J."/>
            <person name="Scarpelli C."/>
            <person name="Schachter V."/>
            <person name="Sperling L."/>
            <person name="Meyer E."/>
            <person name="Cohen J."/>
            <person name="Wincker P."/>
        </authorList>
    </citation>
    <scope>NUCLEOTIDE SEQUENCE [LARGE SCALE GENOMIC DNA]</scope>
    <source>
        <strain evidence="18 19">Stock d4-2</strain>
    </source>
</reference>
<evidence type="ECO:0000256" key="11">
    <source>
        <dbReference type="ARBA" id="ARBA00022833"/>
    </source>
</evidence>
<feature type="compositionally biased region" description="Basic and acidic residues" evidence="16">
    <location>
        <begin position="164"/>
        <end position="173"/>
    </location>
</feature>
<keyword evidence="19" id="KW-1185">Reference proteome</keyword>
<organism evidence="18 19">
    <name type="scientific">Paramecium tetraurelia</name>
    <dbReference type="NCBI Taxonomy" id="5888"/>
    <lineage>
        <taxon>Eukaryota</taxon>
        <taxon>Sar</taxon>
        <taxon>Alveolata</taxon>
        <taxon>Ciliophora</taxon>
        <taxon>Intramacronucleata</taxon>
        <taxon>Oligohymenophorea</taxon>
        <taxon>Peniculida</taxon>
        <taxon>Parameciidae</taxon>
        <taxon>Paramecium</taxon>
    </lineage>
</organism>
<dbReference type="GO" id="GO:0003678">
    <property type="term" value="F:DNA helicase activity"/>
    <property type="evidence" value="ECO:0007669"/>
    <property type="project" value="UniProtKB-EC"/>
</dbReference>
<dbReference type="InterPro" id="IPR027925">
    <property type="entry name" value="MCM_N"/>
</dbReference>